<accession>A0ABY5PBR4</accession>
<dbReference type="InterPro" id="IPR029058">
    <property type="entry name" value="AB_hydrolase_fold"/>
</dbReference>
<dbReference type="PANTHER" id="PTHR22946">
    <property type="entry name" value="DIENELACTONE HYDROLASE DOMAIN-CONTAINING PROTEIN-RELATED"/>
    <property type="match status" value="1"/>
</dbReference>
<comment type="similarity">
    <text evidence="1">Belongs to the AB hydrolase superfamily.</text>
</comment>
<evidence type="ECO:0000259" key="3">
    <source>
        <dbReference type="Pfam" id="PF12146"/>
    </source>
</evidence>
<dbReference type="Pfam" id="PF12146">
    <property type="entry name" value="Hydrolase_4"/>
    <property type="match status" value="1"/>
</dbReference>
<sequence>MPKLTVAKTVVPVAFPCTGGNTCRGELWLPQGATSPPPPVVVLGHGFALRTADSLGTYATRFVQEGMAALMFDYRGFGASTGLPREVVDGYQHVLDFLSAVRFVKTQGSLVDPSRIGLFGTSYSGGHVLVAAAKLRTDPSLRAVISQVPFVDGISSTLAMRPSLIPQAAAYAVADLAGQSTYVPVVNDRGFAAFDNPEDWDGYRDLITEGTTFPNRVAARVFASLPVYRPIDWVHLIRTPVLMMAGERDTLIPVRGPRAAAAKRRQHIEYVELAGATHWDPYALPLFTSAAGRQAAFLRERLQP</sequence>
<evidence type="ECO:0000313" key="4">
    <source>
        <dbReference type="EMBL" id="UUY01977.1"/>
    </source>
</evidence>
<reference evidence="5" key="1">
    <citation type="submission" date="2021-11" db="EMBL/GenBank/DDBJ databases">
        <title>Cultivation dependent microbiological survey of springs from the worlds oldest radium mine currently devoted to the extraction of radon-saturated water.</title>
        <authorList>
            <person name="Kapinusova G."/>
            <person name="Smrhova T."/>
            <person name="Strejcek M."/>
            <person name="Suman J."/>
            <person name="Jani K."/>
            <person name="Pajer P."/>
            <person name="Uhlik O."/>
        </authorList>
    </citation>
    <scope>NUCLEOTIDE SEQUENCE [LARGE SCALE GENOMIC DNA]</scope>
    <source>
        <strain evidence="5">J379</strain>
    </source>
</reference>
<dbReference type="RefSeq" id="WP_353862516.1">
    <property type="nucleotide sequence ID" value="NZ_CP088295.1"/>
</dbReference>
<dbReference type="InterPro" id="IPR022742">
    <property type="entry name" value="Hydrolase_4"/>
</dbReference>
<keyword evidence="5" id="KW-1185">Reference proteome</keyword>
<dbReference type="SUPFAM" id="SSF53474">
    <property type="entry name" value="alpha/beta-Hydrolases"/>
    <property type="match status" value="1"/>
</dbReference>
<dbReference type="Proteomes" id="UP001058860">
    <property type="component" value="Chromosome"/>
</dbReference>
<dbReference type="InterPro" id="IPR050261">
    <property type="entry name" value="FrsA_esterase"/>
</dbReference>
<evidence type="ECO:0000256" key="1">
    <source>
        <dbReference type="ARBA" id="ARBA00008645"/>
    </source>
</evidence>
<name>A0ABY5PBR4_9ACTN</name>
<organism evidence="4 5">
    <name type="scientific">Svornostia abyssi</name>
    <dbReference type="NCBI Taxonomy" id="2898438"/>
    <lineage>
        <taxon>Bacteria</taxon>
        <taxon>Bacillati</taxon>
        <taxon>Actinomycetota</taxon>
        <taxon>Thermoleophilia</taxon>
        <taxon>Solirubrobacterales</taxon>
        <taxon>Baekduiaceae</taxon>
        <taxon>Svornostia</taxon>
    </lineage>
</organism>
<protein>
    <submittedName>
        <fullName evidence="4">Alpha/beta hydrolase</fullName>
    </submittedName>
</protein>
<dbReference type="Gene3D" id="3.40.50.1820">
    <property type="entry name" value="alpha/beta hydrolase"/>
    <property type="match status" value="2"/>
</dbReference>
<dbReference type="EMBL" id="CP088295">
    <property type="protein sequence ID" value="UUY01977.1"/>
    <property type="molecule type" value="Genomic_DNA"/>
</dbReference>
<keyword evidence="2 4" id="KW-0378">Hydrolase</keyword>
<evidence type="ECO:0000256" key="2">
    <source>
        <dbReference type="ARBA" id="ARBA00022801"/>
    </source>
</evidence>
<dbReference type="GO" id="GO:0016787">
    <property type="term" value="F:hydrolase activity"/>
    <property type="evidence" value="ECO:0007669"/>
    <property type="project" value="UniProtKB-KW"/>
</dbReference>
<proteinExistence type="inferred from homology"/>
<gene>
    <name evidence="4" type="ORF">LRS13_14755</name>
</gene>
<evidence type="ECO:0000313" key="5">
    <source>
        <dbReference type="Proteomes" id="UP001058860"/>
    </source>
</evidence>
<dbReference type="PANTHER" id="PTHR22946:SF9">
    <property type="entry name" value="POLYKETIDE TRANSFERASE AF380"/>
    <property type="match status" value="1"/>
</dbReference>
<feature type="domain" description="Serine aminopeptidase S33" evidence="3">
    <location>
        <begin position="37"/>
        <end position="278"/>
    </location>
</feature>